<accession>A0ACC2MMV7</accession>
<reference evidence="1 2" key="1">
    <citation type="journal article" date="2022" name="Hortic Res">
        <title>A haplotype resolved chromosomal level avocado genome allows analysis of novel avocado genes.</title>
        <authorList>
            <person name="Nath O."/>
            <person name="Fletcher S.J."/>
            <person name="Hayward A."/>
            <person name="Shaw L.M."/>
            <person name="Masouleh A.K."/>
            <person name="Furtado A."/>
            <person name="Henry R.J."/>
            <person name="Mitter N."/>
        </authorList>
    </citation>
    <scope>NUCLEOTIDE SEQUENCE [LARGE SCALE GENOMIC DNA]</scope>
    <source>
        <strain evidence="2">cv. Hass</strain>
    </source>
</reference>
<evidence type="ECO:0000313" key="2">
    <source>
        <dbReference type="Proteomes" id="UP001234297"/>
    </source>
</evidence>
<dbReference type="Proteomes" id="UP001234297">
    <property type="component" value="Chromosome 1"/>
</dbReference>
<sequence length="120" mass="13568">MQTTKAPELIPEDADPIWAKASQGILSSSKGVKHIIWRIATNIYDRMSDPWMGPMLLFVACLYSVFIWLQRSQPTQPNKKIRAATGKRKATVAKHEQPSSITDMEPKDAYQMFPTDSDSE</sequence>
<proteinExistence type="predicted"/>
<comment type="caution">
    <text evidence="1">The sequence shown here is derived from an EMBL/GenBank/DDBJ whole genome shotgun (WGS) entry which is preliminary data.</text>
</comment>
<evidence type="ECO:0000313" key="1">
    <source>
        <dbReference type="EMBL" id="KAJ8646980.1"/>
    </source>
</evidence>
<gene>
    <name evidence="1" type="ORF">MRB53_000003</name>
</gene>
<name>A0ACC2MMV7_PERAE</name>
<organism evidence="1 2">
    <name type="scientific">Persea americana</name>
    <name type="common">Avocado</name>
    <dbReference type="NCBI Taxonomy" id="3435"/>
    <lineage>
        <taxon>Eukaryota</taxon>
        <taxon>Viridiplantae</taxon>
        <taxon>Streptophyta</taxon>
        <taxon>Embryophyta</taxon>
        <taxon>Tracheophyta</taxon>
        <taxon>Spermatophyta</taxon>
        <taxon>Magnoliopsida</taxon>
        <taxon>Magnoliidae</taxon>
        <taxon>Laurales</taxon>
        <taxon>Lauraceae</taxon>
        <taxon>Persea</taxon>
    </lineage>
</organism>
<keyword evidence="2" id="KW-1185">Reference proteome</keyword>
<protein>
    <submittedName>
        <fullName evidence="1">Uncharacterized protein</fullName>
    </submittedName>
</protein>
<dbReference type="EMBL" id="CM056809">
    <property type="protein sequence ID" value="KAJ8646980.1"/>
    <property type="molecule type" value="Genomic_DNA"/>
</dbReference>